<reference evidence="2" key="2">
    <citation type="submission" date="2020-09" db="EMBL/GenBank/DDBJ databases">
        <authorList>
            <person name="Sun Q."/>
            <person name="Ohkuma M."/>
        </authorList>
    </citation>
    <scope>NUCLEOTIDE SEQUENCE</scope>
    <source>
        <strain evidence="2">JCM 4434</strain>
    </source>
</reference>
<protein>
    <submittedName>
        <fullName evidence="2">Uncharacterized protein</fullName>
    </submittedName>
</protein>
<dbReference type="AlphaFoldDB" id="A0A8H9HLA0"/>
<dbReference type="OrthoDB" id="5639206at2"/>
<feature type="region of interest" description="Disordered" evidence="1">
    <location>
        <begin position="1"/>
        <end position="20"/>
    </location>
</feature>
<dbReference type="Gene3D" id="2.60.120.10">
    <property type="entry name" value="Jelly Rolls"/>
    <property type="match status" value="1"/>
</dbReference>
<gene>
    <name evidence="2" type="ORF">GCM10010502_24500</name>
</gene>
<accession>A0A8H9HLA0</accession>
<feature type="compositionally biased region" description="Pro residues" evidence="1">
    <location>
        <begin position="1"/>
        <end position="10"/>
    </location>
</feature>
<sequence length="144" mass="15362">MNEHPVPPVHRPFESAGTADAPVVTAPDGAAVRPLLVLDGLGSLAVFELAPGQVTRAVSHATVQELWQVTAGSGELWRRQDGREETLRLTPGTAASIPLGTAFQFRADPDTDGPLRITAVTMPPWPGTDTEARPEQGPWRATVR</sequence>
<dbReference type="InterPro" id="IPR011051">
    <property type="entry name" value="RmlC_Cupin_sf"/>
</dbReference>
<proteinExistence type="predicted"/>
<comment type="caution">
    <text evidence="2">The sequence shown here is derived from an EMBL/GenBank/DDBJ whole genome shotgun (WGS) entry which is preliminary data.</text>
</comment>
<evidence type="ECO:0000313" key="3">
    <source>
        <dbReference type="Proteomes" id="UP000610124"/>
    </source>
</evidence>
<dbReference type="InterPro" id="IPR014710">
    <property type="entry name" value="RmlC-like_jellyroll"/>
</dbReference>
<dbReference type="EMBL" id="BMUB01000004">
    <property type="protein sequence ID" value="GGU71707.1"/>
    <property type="molecule type" value="Genomic_DNA"/>
</dbReference>
<organism evidence="2 3">
    <name type="scientific">Kitasatospora aureofaciens</name>
    <name type="common">Streptomyces aureofaciens</name>
    <dbReference type="NCBI Taxonomy" id="1894"/>
    <lineage>
        <taxon>Bacteria</taxon>
        <taxon>Bacillati</taxon>
        <taxon>Actinomycetota</taxon>
        <taxon>Actinomycetes</taxon>
        <taxon>Kitasatosporales</taxon>
        <taxon>Streptomycetaceae</taxon>
        <taxon>Kitasatospora</taxon>
    </lineage>
</organism>
<dbReference type="GeneID" id="97485564"/>
<evidence type="ECO:0000256" key="1">
    <source>
        <dbReference type="SAM" id="MobiDB-lite"/>
    </source>
</evidence>
<dbReference type="SUPFAM" id="SSF51182">
    <property type="entry name" value="RmlC-like cupins"/>
    <property type="match status" value="1"/>
</dbReference>
<dbReference type="Proteomes" id="UP000610124">
    <property type="component" value="Unassembled WGS sequence"/>
</dbReference>
<evidence type="ECO:0000313" key="2">
    <source>
        <dbReference type="EMBL" id="GGU71707.1"/>
    </source>
</evidence>
<name>A0A8H9HLA0_KITAU</name>
<dbReference type="RefSeq" id="WP_050366373.1">
    <property type="nucleotide sequence ID" value="NZ_BMUB01000004.1"/>
</dbReference>
<reference evidence="2" key="1">
    <citation type="journal article" date="2014" name="Int. J. Syst. Evol. Microbiol.">
        <title>Complete genome sequence of Corynebacterium casei LMG S-19264T (=DSM 44701T), isolated from a smear-ripened cheese.</title>
        <authorList>
            <consortium name="US DOE Joint Genome Institute (JGI-PGF)"/>
            <person name="Walter F."/>
            <person name="Albersmeier A."/>
            <person name="Kalinowski J."/>
            <person name="Ruckert C."/>
        </authorList>
    </citation>
    <scope>NUCLEOTIDE SEQUENCE</scope>
    <source>
        <strain evidence="2">JCM 4434</strain>
    </source>
</reference>
<feature type="region of interest" description="Disordered" evidence="1">
    <location>
        <begin position="120"/>
        <end position="144"/>
    </location>
</feature>